<dbReference type="GO" id="GO:0003729">
    <property type="term" value="F:mRNA binding"/>
    <property type="evidence" value="ECO:0007669"/>
    <property type="project" value="UniProtKB-ARBA"/>
</dbReference>
<proteinExistence type="inferred from homology"/>
<dbReference type="PANTHER" id="PTHR45717:SF10">
    <property type="entry name" value="OS10G0501000 PROTEIN"/>
    <property type="match status" value="1"/>
</dbReference>
<dbReference type="AlphaFoldDB" id="A0ABD1M7C8"/>
<evidence type="ECO:0000256" key="1">
    <source>
        <dbReference type="ARBA" id="ARBA00007626"/>
    </source>
</evidence>
<evidence type="ECO:0000313" key="4">
    <source>
        <dbReference type="EMBL" id="KAL2331710.1"/>
    </source>
</evidence>
<sequence length="274" mass="31177">MIRLNAYVTSADLKGMEKLLMEMEANHLVTVDWYTSISAANGYLKVGNFVKATEMLWKSEYLARGKTRMLAYKYIQTMHAIIGNKNDVYGLWNIHIGHNPNNSSYLNMISSLVKLDDMDGAEKILEEWESAYKNYDARIPNLMITAYCKCGQLEKAEAHIRRILDGGKQLDGRTWNRMACGYRADNDMENAVPAIKKVVSENLVGRRPSALTLVACIKYLKEKADLDLALEIFKICIENGHISVTSYDGLVIYVYSEIPDTEPLELINRDYQIN</sequence>
<dbReference type="EMBL" id="JBGMDY010000006">
    <property type="protein sequence ID" value="KAL2331710.1"/>
    <property type="molecule type" value="Genomic_DNA"/>
</dbReference>
<feature type="repeat" description="PPR" evidence="3">
    <location>
        <begin position="136"/>
        <end position="170"/>
    </location>
</feature>
<evidence type="ECO:0000256" key="2">
    <source>
        <dbReference type="ARBA" id="ARBA00022737"/>
    </source>
</evidence>
<accession>A0ABD1M7C8</accession>
<comment type="caution">
    <text evidence="4">The sequence shown here is derived from an EMBL/GenBank/DDBJ whole genome shotgun (WGS) entry which is preliminary data.</text>
</comment>
<name>A0ABD1M7C8_9FABA</name>
<evidence type="ECO:0000256" key="3">
    <source>
        <dbReference type="PROSITE-ProRule" id="PRU00708"/>
    </source>
</evidence>
<gene>
    <name evidence="4" type="ORF">Fmac_019291</name>
</gene>
<dbReference type="Proteomes" id="UP001603857">
    <property type="component" value="Unassembled WGS sequence"/>
</dbReference>
<evidence type="ECO:0008006" key="6">
    <source>
        <dbReference type="Google" id="ProtNLM"/>
    </source>
</evidence>
<keyword evidence="5" id="KW-1185">Reference proteome</keyword>
<keyword evidence="2" id="KW-0677">Repeat</keyword>
<dbReference type="PANTHER" id="PTHR45717">
    <property type="entry name" value="OS12G0527900 PROTEIN"/>
    <property type="match status" value="1"/>
</dbReference>
<dbReference type="InterPro" id="IPR011990">
    <property type="entry name" value="TPR-like_helical_dom_sf"/>
</dbReference>
<dbReference type="InterPro" id="IPR002885">
    <property type="entry name" value="PPR_rpt"/>
</dbReference>
<protein>
    <recommendedName>
        <fullName evidence="6">Pentatricopeptide repeat-containing protein</fullName>
    </recommendedName>
</protein>
<organism evidence="4 5">
    <name type="scientific">Flemingia macrophylla</name>
    <dbReference type="NCBI Taxonomy" id="520843"/>
    <lineage>
        <taxon>Eukaryota</taxon>
        <taxon>Viridiplantae</taxon>
        <taxon>Streptophyta</taxon>
        <taxon>Embryophyta</taxon>
        <taxon>Tracheophyta</taxon>
        <taxon>Spermatophyta</taxon>
        <taxon>Magnoliopsida</taxon>
        <taxon>eudicotyledons</taxon>
        <taxon>Gunneridae</taxon>
        <taxon>Pentapetalae</taxon>
        <taxon>rosids</taxon>
        <taxon>fabids</taxon>
        <taxon>Fabales</taxon>
        <taxon>Fabaceae</taxon>
        <taxon>Papilionoideae</taxon>
        <taxon>50 kb inversion clade</taxon>
        <taxon>NPAAA clade</taxon>
        <taxon>indigoferoid/millettioid clade</taxon>
        <taxon>Phaseoleae</taxon>
        <taxon>Flemingia</taxon>
    </lineage>
</organism>
<evidence type="ECO:0000313" key="5">
    <source>
        <dbReference type="Proteomes" id="UP001603857"/>
    </source>
</evidence>
<dbReference type="PROSITE" id="PS51375">
    <property type="entry name" value="PPR"/>
    <property type="match status" value="1"/>
</dbReference>
<dbReference type="Gene3D" id="1.25.40.10">
    <property type="entry name" value="Tetratricopeptide repeat domain"/>
    <property type="match status" value="1"/>
</dbReference>
<comment type="similarity">
    <text evidence="1">Belongs to the PPR family. P subfamily.</text>
</comment>
<dbReference type="SUPFAM" id="SSF81901">
    <property type="entry name" value="HCP-like"/>
    <property type="match status" value="1"/>
</dbReference>
<reference evidence="4 5" key="1">
    <citation type="submission" date="2024-08" db="EMBL/GenBank/DDBJ databases">
        <title>Insights into the chromosomal genome structure of Flemingia macrophylla.</title>
        <authorList>
            <person name="Ding Y."/>
            <person name="Zhao Y."/>
            <person name="Bi W."/>
            <person name="Wu M."/>
            <person name="Zhao G."/>
            <person name="Gong Y."/>
            <person name="Li W."/>
            <person name="Zhang P."/>
        </authorList>
    </citation>
    <scope>NUCLEOTIDE SEQUENCE [LARGE SCALE GENOMIC DNA]</scope>
    <source>
        <strain evidence="4">DYQJB</strain>
        <tissue evidence="4">Leaf</tissue>
    </source>
</reference>
<dbReference type="Pfam" id="PF01535">
    <property type="entry name" value="PPR"/>
    <property type="match status" value="2"/>
</dbReference>